<sequence length="52" mass="5597">MTAIELEVLNALASIELEEVKQLRDQNVGVSQVEPHYSYAPSAVPSTPACTP</sequence>
<dbReference type="RefSeq" id="WP_192912036.1">
    <property type="nucleotide sequence ID" value="NZ_CP062789.1"/>
</dbReference>
<dbReference type="AlphaFoldDB" id="A0A7L9J500"/>
<proteinExistence type="predicted"/>
<organism evidence="1 2">
    <name type="scientific">Janibacter indicus</name>
    <dbReference type="NCBI Taxonomy" id="857417"/>
    <lineage>
        <taxon>Bacteria</taxon>
        <taxon>Bacillati</taxon>
        <taxon>Actinomycetota</taxon>
        <taxon>Actinomycetes</taxon>
        <taxon>Micrococcales</taxon>
        <taxon>Intrasporangiaceae</taxon>
        <taxon>Janibacter</taxon>
    </lineage>
</organism>
<dbReference type="EMBL" id="CP062789">
    <property type="protein sequence ID" value="QOK24207.1"/>
    <property type="molecule type" value="Genomic_DNA"/>
</dbReference>
<evidence type="ECO:0000313" key="2">
    <source>
        <dbReference type="Proteomes" id="UP000593998"/>
    </source>
</evidence>
<reference evidence="1 2" key="1">
    <citation type="submission" date="2020-10" db="EMBL/GenBank/DDBJ databases">
        <title>Janibacter indicus TT2 genome sequence.</title>
        <authorList>
            <person name="Lee K."/>
            <person name="Ganzorig M."/>
        </authorList>
    </citation>
    <scope>NUCLEOTIDE SEQUENCE [LARGE SCALE GENOMIC DNA]</scope>
    <source>
        <strain evidence="1 2">TT2</strain>
    </source>
</reference>
<protein>
    <submittedName>
        <fullName evidence="1">Uncharacterized protein</fullName>
    </submittedName>
</protein>
<name>A0A7L9J500_9MICO</name>
<accession>A0A7L9J500</accession>
<evidence type="ECO:0000313" key="1">
    <source>
        <dbReference type="EMBL" id="QOK24207.1"/>
    </source>
</evidence>
<dbReference type="Proteomes" id="UP000593998">
    <property type="component" value="Chromosome"/>
</dbReference>
<gene>
    <name evidence="1" type="ORF">IGS73_07565</name>
</gene>